<dbReference type="Gene3D" id="3.40.50.300">
    <property type="entry name" value="P-loop containing nucleotide triphosphate hydrolases"/>
    <property type="match status" value="1"/>
</dbReference>
<organism evidence="5 6">
    <name type="scientific">Roseovarius indicus</name>
    <dbReference type="NCBI Taxonomy" id="540747"/>
    <lineage>
        <taxon>Bacteria</taxon>
        <taxon>Pseudomonadati</taxon>
        <taxon>Pseudomonadota</taxon>
        <taxon>Alphaproteobacteria</taxon>
        <taxon>Rhodobacterales</taxon>
        <taxon>Roseobacteraceae</taxon>
        <taxon>Roseovarius</taxon>
    </lineage>
</organism>
<dbReference type="CDD" id="cd06170">
    <property type="entry name" value="LuxR_C_like"/>
    <property type="match status" value="1"/>
</dbReference>
<dbReference type="SUPFAM" id="SSF52540">
    <property type="entry name" value="P-loop containing nucleoside triphosphate hydrolases"/>
    <property type="match status" value="1"/>
</dbReference>
<dbReference type="Pfam" id="PF00196">
    <property type="entry name" value="GerE"/>
    <property type="match status" value="1"/>
</dbReference>
<evidence type="ECO:0000256" key="1">
    <source>
        <dbReference type="ARBA" id="ARBA00023015"/>
    </source>
</evidence>
<evidence type="ECO:0000313" key="6">
    <source>
        <dbReference type="Proteomes" id="UP000325785"/>
    </source>
</evidence>
<dbReference type="PANTHER" id="PTHR44688:SF16">
    <property type="entry name" value="DNA-BINDING TRANSCRIPTIONAL ACTIVATOR DEVR_DOSR"/>
    <property type="match status" value="1"/>
</dbReference>
<dbReference type="InterPro" id="IPR036388">
    <property type="entry name" value="WH-like_DNA-bd_sf"/>
</dbReference>
<dbReference type="InterPro" id="IPR027417">
    <property type="entry name" value="P-loop_NTPase"/>
</dbReference>
<dbReference type="RefSeq" id="WP_057814448.1">
    <property type="nucleotide sequence ID" value="NZ_CP031598.1"/>
</dbReference>
<dbReference type="KEGG" id="rid:RIdsm_01194"/>
<dbReference type="GO" id="GO:0003677">
    <property type="term" value="F:DNA binding"/>
    <property type="evidence" value="ECO:0007669"/>
    <property type="project" value="UniProtKB-KW"/>
</dbReference>
<keyword evidence="3" id="KW-0804">Transcription</keyword>
<accession>A0A5P3AAL6</accession>
<dbReference type="OrthoDB" id="8337506at2"/>
<dbReference type="AlphaFoldDB" id="A0A5P3AAL6"/>
<dbReference type="Pfam" id="PF13191">
    <property type="entry name" value="AAA_16"/>
    <property type="match status" value="1"/>
</dbReference>
<keyword evidence="1" id="KW-0805">Transcription regulation</keyword>
<dbReference type="SMART" id="SM00421">
    <property type="entry name" value="HTH_LUXR"/>
    <property type="match status" value="1"/>
</dbReference>
<dbReference type="Proteomes" id="UP000325785">
    <property type="component" value="Chromosome"/>
</dbReference>
<dbReference type="InterPro" id="IPR000792">
    <property type="entry name" value="Tscrpt_reg_LuxR_C"/>
</dbReference>
<gene>
    <name evidence="5" type="primary">malT</name>
    <name evidence="5" type="ORF">RIdsm_01194</name>
</gene>
<dbReference type="Gene3D" id="1.10.10.10">
    <property type="entry name" value="Winged helix-like DNA-binding domain superfamily/Winged helix DNA-binding domain"/>
    <property type="match status" value="1"/>
</dbReference>
<dbReference type="Pfam" id="PF25873">
    <property type="entry name" value="WHD_MalT"/>
    <property type="match status" value="1"/>
</dbReference>
<dbReference type="PROSITE" id="PS50043">
    <property type="entry name" value="HTH_LUXR_2"/>
    <property type="match status" value="1"/>
</dbReference>
<evidence type="ECO:0000313" key="5">
    <source>
        <dbReference type="EMBL" id="QEW25408.1"/>
    </source>
</evidence>
<dbReference type="EMBL" id="CP031598">
    <property type="protein sequence ID" value="QEW25408.1"/>
    <property type="molecule type" value="Genomic_DNA"/>
</dbReference>
<dbReference type="SUPFAM" id="SSF46894">
    <property type="entry name" value="C-terminal effector domain of the bipartite response regulators"/>
    <property type="match status" value="1"/>
</dbReference>
<feature type="domain" description="HTH luxR-type" evidence="4">
    <location>
        <begin position="832"/>
        <end position="897"/>
    </location>
</feature>
<evidence type="ECO:0000256" key="2">
    <source>
        <dbReference type="ARBA" id="ARBA00023125"/>
    </source>
</evidence>
<dbReference type="InterPro" id="IPR041664">
    <property type="entry name" value="AAA_16"/>
</dbReference>
<dbReference type="InterPro" id="IPR016032">
    <property type="entry name" value="Sig_transdc_resp-reg_C-effctor"/>
</dbReference>
<protein>
    <submittedName>
        <fullName evidence="5">ATP-dependent transcriptional activator MalT</fullName>
    </submittedName>
</protein>
<dbReference type="InterPro" id="IPR059106">
    <property type="entry name" value="WHD_MalT"/>
</dbReference>
<dbReference type="Pfam" id="PF17874">
    <property type="entry name" value="TPR_MalT"/>
    <property type="match status" value="1"/>
</dbReference>
<dbReference type="Gene3D" id="1.25.40.10">
    <property type="entry name" value="Tetratricopeptide repeat domain"/>
    <property type="match status" value="1"/>
</dbReference>
<dbReference type="PANTHER" id="PTHR44688">
    <property type="entry name" value="DNA-BINDING TRANSCRIPTIONAL ACTIVATOR DEVR_DOSR"/>
    <property type="match status" value="1"/>
</dbReference>
<keyword evidence="2" id="KW-0238">DNA-binding</keyword>
<sequence>MSDGSYAPARGLGHKLEAPKVGDDVVGRDEHVRRLCDAEGARLILLHAPSGFGKTVVMAQILDEMRRRGCACGWLTLDRADNDASRLVTGLQAAIDRLGATPGTPAESETGNDGTAMVELLGRVADLTEPFALFLDDFETLHEDSVLTLIARLIQTLPAHGRLIVGSRKIPDLPMARLRATGEMLELDMRALSFTREETGAFLASARGVDLNEADQTRLHSKTEGWPVALRLASIVLSEARDQSGFVRDFSGSDRLVSDFLAENILDTQDAEVREFLLRTSILRALEPQLCEALVPGCDGAALLERLAAANVLLNRIDGTAPVYRFHSLFAAYLRARLASQHPEELPRLHTAAMEWYLANDRPVPAIDHGIEAQAIDRVLALVGEVGQACLEQGRIRLLTRWFDMLPDDRVADEPRLCLMKAWAYCFTRGPREAAAVLDANRLEAEAGEVGAEALSIRTMIRAMSDDFRGAAEIGREALDRAACSSRYSRTVLANCMANAFSVLGAPDAALENLDEARAELGGPEDAFNTMYSESVQGLIDLQENRFREAKARFRLAASARRSDDRRRFNGNAWAGVPLACVRYEEDAQDEAEHLLQVFLPIVRDVSLPDHLILSHVTLSRIAFWHGQVDHAFRYLAELEQVGQRRRLDRVVAGARLERTRLYLRQGNLSAARHQIDRARNNALWEEVRDLRLPANDLDTRDITEARVLLAEGRASEALDILDAESAAAEPRHRRRRLLVLDFLRAAALLRLGETGRARETAGNALRIAAREGYRRLILDEGEPVADAIRAWAGPALSGDLPRRDPVFAEWLQALSDALGPGHAAGSTEVSRHAPLDPLTKKELQILRLLSEGYSNAAMAEKLFVSDSTVRTHLRNINSKLDTASRTQAVAAARQLGILG</sequence>
<evidence type="ECO:0000256" key="3">
    <source>
        <dbReference type="ARBA" id="ARBA00023163"/>
    </source>
</evidence>
<dbReference type="GO" id="GO:0006355">
    <property type="term" value="P:regulation of DNA-templated transcription"/>
    <property type="evidence" value="ECO:0007669"/>
    <property type="project" value="InterPro"/>
</dbReference>
<reference evidence="5 6" key="1">
    <citation type="submission" date="2018-08" db="EMBL/GenBank/DDBJ databases">
        <title>Genetic Globetrotter - A new plasmid hitch-hiking vast phylogenetic and geographic distances.</title>
        <authorList>
            <person name="Vollmers J."/>
            <person name="Petersen J."/>
        </authorList>
    </citation>
    <scope>NUCLEOTIDE SEQUENCE [LARGE SCALE GENOMIC DNA]</scope>
    <source>
        <strain evidence="5 6">DSM 26383</strain>
    </source>
</reference>
<dbReference type="InterPro" id="IPR041617">
    <property type="entry name" value="TPR_MalT"/>
</dbReference>
<proteinExistence type="predicted"/>
<dbReference type="InterPro" id="IPR011990">
    <property type="entry name" value="TPR-like_helical_dom_sf"/>
</dbReference>
<evidence type="ECO:0000259" key="4">
    <source>
        <dbReference type="PROSITE" id="PS50043"/>
    </source>
</evidence>
<dbReference type="PRINTS" id="PR00038">
    <property type="entry name" value="HTHLUXR"/>
</dbReference>
<name>A0A5P3AAL6_9RHOB</name>